<dbReference type="OrthoDB" id="9179688at2"/>
<gene>
    <name evidence="2" type="ORF">SAMN02746065_10630</name>
</gene>
<feature type="domain" description="KAP NTPase" evidence="1">
    <location>
        <begin position="52"/>
        <end position="214"/>
    </location>
</feature>
<organism evidence="2 3">
    <name type="scientific">Desulfocicer vacuolatum DSM 3385</name>
    <dbReference type="NCBI Taxonomy" id="1121400"/>
    <lineage>
        <taxon>Bacteria</taxon>
        <taxon>Pseudomonadati</taxon>
        <taxon>Thermodesulfobacteriota</taxon>
        <taxon>Desulfobacteria</taxon>
        <taxon>Desulfobacterales</taxon>
        <taxon>Desulfobacteraceae</taxon>
        <taxon>Desulfocicer</taxon>
    </lineage>
</organism>
<proteinExistence type="predicted"/>
<sequence>MLVGDLFLGDIDGSEEFKTKENIENLYFMGVSQKNIDSLVTGKKRYVHGYKGTGKTSLLKLLENSCIERQIPFISLSYNKVREDAEIIDEFRRRFKVFSDVFEEENDKDTTTLTFWKWYLLSLIASKFIDNGFSQLIYNTKQSFFRAIASVLDMLVVTVDPNGAVSVGLRMQNIYSEEESESIVQAARNIRYLSNQISQKLNKKVVVFIDEVELTKARSTYGIDRTMIKNLILATKYINGITSNLHVLIALRDEVIHDLRGDEINKLMDNFGVKLSWWTNPRITVDHPLWRLMFKKIRYSMVGKENSDLMSDSQLWNRWFPFKIDGRDTWKFFFELTWARPRDFVRLLSLMKNKCEQEKSFTRSAYDSAIRAYSNSAYSEISEEISTLFDDSAMNKLQIIIQQLGLNFTSQEFYDEARIRNLSAPSVILDEIYRVGVVGNHFSGGNRKGQWRFFYRNDSVSDFTKAFEIHRALHDALGIKDTFRKSVFYSN</sequence>
<name>A0A1W2AS72_9BACT</name>
<dbReference type="Proteomes" id="UP000192418">
    <property type="component" value="Unassembled WGS sequence"/>
</dbReference>
<dbReference type="InterPro" id="IPR011646">
    <property type="entry name" value="KAP_P-loop"/>
</dbReference>
<accession>A0A1W2AS72</accession>
<dbReference type="InterPro" id="IPR027417">
    <property type="entry name" value="P-loop_NTPase"/>
</dbReference>
<dbReference type="STRING" id="1121400.SAMN02746065_10630"/>
<dbReference type="InterPro" id="IPR059206">
    <property type="entry name" value="Sll1717-like"/>
</dbReference>
<dbReference type="NCBIfam" id="NF047389">
    <property type="entry name" value="ATPase_Sll1717"/>
    <property type="match status" value="1"/>
</dbReference>
<dbReference type="SUPFAM" id="SSF52540">
    <property type="entry name" value="P-loop containing nucleoside triphosphate hydrolases"/>
    <property type="match status" value="1"/>
</dbReference>
<reference evidence="2 3" key="1">
    <citation type="submission" date="2017-04" db="EMBL/GenBank/DDBJ databases">
        <authorList>
            <person name="Afonso C.L."/>
            <person name="Miller P.J."/>
            <person name="Scott M.A."/>
            <person name="Spackman E."/>
            <person name="Goraichik I."/>
            <person name="Dimitrov K.M."/>
            <person name="Suarez D.L."/>
            <person name="Swayne D.E."/>
        </authorList>
    </citation>
    <scope>NUCLEOTIDE SEQUENCE [LARGE SCALE GENOMIC DNA]</scope>
    <source>
        <strain evidence="2 3">DSM 3385</strain>
    </source>
</reference>
<dbReference type="Gene3D" id="3.40.50.300">
    <property type="entry name" value="P-loop containing nucleotide triphosphate hydrolases"/>
    <property type="match status" value="1"/>
</dbReference>
<keyword evidence="3" id="KW-1185">Reference proteome</keyword>
<dbReference type="AlphaFoldDB" id="A0A1W2AS72"/>
<evidence type="ECO:0000313" key="2">
    <source>
        <dbReference type="EMBL" id="SMC63048.1"/>
    </source>
</evidence>
<protein>
    <recommendedName>
        <fullName evidence="1">KAP NTPase domain-containing protein</fullName>
    </recommendedName>
</protein>
<evidence type="ECO:0000313" key="3">
    <source>
        <dbReference type="Proteomes" id="UP000192418"/>
    </source>
</evidence>
<evidence type="ECO:0000259" key="1">
    <source>
        <dbReference type="Pfam" id="PF07693"/>
    </source>
</evidence>
<dbReference type="RefSeq" id="WP_084067865.1">
    <property type="nucleotide sequence ID" value="NZ_FWXY01000006.1"/>
</dbReference>
<dbReference type="Pfam" id="PF07693">
    <property type="entry name" value="KAP_NTPase"/>
    <property type="match status" value="1"/>
</dbReference>
<dbReference type="EMBL" id="FWXY01000006">
    <property type="protein sequence ID" value="SMC63048.1"/>
    <property type="molecule type" value="Genomic_DNA"/>
</dbReference>